<proteinExistence type="predicted"/>
<sequence>MVRDDAGGLPDDRDAAGAVPCGAGVRERQLRIVVEQFGRHHQVPGDGVRVRLVEAEQIPADRRIQLAGLDLLGQIRLVGTRGTAFGTGAAVAGTRRESALAATTLRSPIAPVRAAALATGTVIVAPSLLAAVLAAALAALTATVTPVLTATGTTVVAPVSAAMLASGSPIVSPVAAALATIATPAVTTTTFAAAGTTVVAAVSAARFTVTFASGSPILAAMVARTPVATATVATITTTTFGATPIVSVSAVVTTTAVAGPAARTIAALPLVVLAVSPMPVLPVAAASVAALRGATTTPIRIVASERAAICVVVRHNISFEDNTGMIMKTRKGTQFDGSPFGCYVRRCPTLPHPVECSTIGAGGLSFRVRNGTGRFPSAMAAVTL</sequence>
<accession>A0ABP8P8K5</accession>
<gene>
    <name evidence="2" type="ORF">GCM10023094_35470</name>
</gene>
<dbReference type="Proteomes" id="UP001501183">
    <property type="component" value="Unassembled WGS sequence"/>
</dbReference>
<evidence type="ECO:0000256" key="1">
    <source>
        <dbReference type="SAM" id="Phobius"/>
    </source>
</evidence>
<dbReference type="EMBL" id="BAABFB010000056">
    <property type="protein sequence ID" value="GAA4483647.1"/>
    <property type="molecule type" value="Genomic_DNA"/>
</dbReference>
<keyword evidence="1" id="KW-0812">Transmembrane</keyword>
<name>A0ABP8P8K5_9NOCA</name>
<evidence type="ECO:0000313" key="3">
    <source>
        <dbReference type="Proteomes" id="UP001501183"/>
    </source>
</evidence>
<evidence type="ECO:0000313" key="2">
    <source>
        <dbReference type="EMBL" id="GAA4483647.1"/>
    </source>
</evidence>
<keyword evidence="1" id="KW-0472">Membrane</keyword>
<feature type="transmembrane region" description="Helical" evidence="1">
    <location>
        <begin position="114"/>
        <end position="140"/>
    </location>
</feature>
<protein>
    <submittedName>
        <fullName evidence="2">Uncharacterized protein</fullName>
    </submittedName>
</protein>
<keyword evidence="3" id="KW-1185">Reference proteome</keyword>
<organism evidence="2 3">
    <name type="scientific">Rhodococcus olei</name>
    <dbReference type="NCBI Taxonomy" id="2161675"/>
    <lineage>
        <taxon>Bacteria</taxon>
        <taxon>Bacillati</taxon>
        <taxon>Actinomycetota</taxon>
        <taxon>Actinomycetes</taxon>
        <taxon>Mycobacteriales</taxon>
        <taxon>Nocardiaceae</taxon>
        <taxon>Rhodococcus</taxon>
    </lineage>
</organism>
<comment type="caution">
    <text evidence="2">The sequence shown here is derived from an EMBL/GenBank/DDBJ whole genome shotgun (WGS) entry which is preliminary data.</text>
</comment>
<keyword evidence="1" id="KW-1133">Transmembrane helix</keyword>
<reference evidence="3" key="1">
    <citation type="journal article" date="2019" name="Int. J. Syst. Evol. Microbiol.">
        <title>The Global Catalogue of Microorganisms (GCM) 10K type strain sequencing project: providing services to taxonomists for standard genome sequencing and annotation.</title>
        <authorList>
            <consortium name="The Broad Institute Genomics Platform"/>
            <consortium name="The Broad Institute Genome Sequencing Center for Infectious Disease"/>
            <person name="Wu L."/>
            <person name="Ma J."/>
        </authorList>
    </citation>
    <scope>NUCLEOTIDE SEQUENCE [LARGE SCALE GENOMIC DNA]</scope>
    <source>
        <strain evidence="3">JCM 32206</strain>
    </source>
</reference>